<name>A0A1E8Q3Q0_9MYCO</name>
<gene>
    <name evidence="3" type="ORF">BEL07_13910</name>
</gene>
<evidence type="ECO:0000313" key="4">
    <source>
        <dbReference type="Proteomes" id="UP000178953"/>
    </source>
</evidence>
<dbReference type="InterPro" id="IPR006311">
    <property type="entry name" value="TAT_signal"/>
</dbReference>
<dbReference type="OrthoDB" id="4735804at2"/>
<keyword evidence="1" id="KW-0732">Signal</keyword>
<comment type="caution">
    <text evidence="3">The sequence shown here is derived from an EMBL/GenBank/DDBJ whole genome shotgun (WGS) entry which is preliminary data.</text>
</comment>
<dbReference type="Pfam" id="PF24238">
    <property type="entry name" value="CDGP"/>
    <property type="match status" value="1"/>
</dbReference>
<feature type="domain" description="CDGP" evidence="2">
    <location>
        <begin position="33"/>
        <end position="95"/>
    </location>
</feature>
<proteinExistence type="predicted"/>
<reference evidence="3 4" key="1">
    <citation type="submission" date="2016-09" db="EMBL/GenBank/DDBJ databases">
        <title>genome sequence of Mycobacterium sp. 739 SCH.</title>
        <authorList>
            <person name="Greninger A.L."/>
            <person name="Qin X."/>
            <person name="Jerome K."/>
            <person name="Vora S."/>
            <person name="Quinn K."/>
        </authorList>
    </citation>
    <scope>NUCLEOTIDE SEQUENCE [LARGE SCALE GENOMIC DNA]</scope>
    <source>
        <strain evidence="3 4">SCH</strain>
    </source>
</reference>
<protein>
    <recommendedName>
        <fullName evidence="2">CDGP domain-containing protein</fullName>
    </recommendedName>
</protein>
<feature type="signal peptide" evidence="1">
    <location>
        <begin position="1"/>
        <end position="32"/>
    </location>
</feature>
<evidence type="ECO:0000256" key="1">
    <source>
        <dbReference type="SAM" id="SignalP"/>
    </source>
</evidence>
<organism evidence="3 4">
    <name type="scientific">Mycolicibacterium grossiae</name>
    <dbReference type="NCBI Taxonomy" id="1552759"/>
    <lineage>
        <taxon>Bacteria</taxon>
        <taxon>Bacillati</taxon>
        <taxon>Actinomycetota</taxon>
        <taxon>Actinomycetes</taxon>
        <taxon>Mycobacteriales</taxon>
        <taxon>Mycobacteriaceae</taxon>
        <taxon>Mycolicibacterium</taxon>
    </lineage>
</organism>
<dbReference type="RefSeq" id="WP_070353700.1">
    <property type="nucleotide sequence ID" value="NZ_CP043474.1"/>
</dbReference>
<dbReference type="EMBL" id="MCHX01000029">
    <property type="protein sequence ID" value="OFJ53125.1"/>
    <property type="molecule type" value="Genomic_DNA"/>
</dbReference>
<dbReference type="InterPro" id="IPR056271">
    <property type="entry name" value="CDGP_dom"/>
</dbReference>
<accession>A0A1E8Q3Q0</accession>
<dbReference type="Proteomes" id="UP000178953">
    <property type="component" value="Unassembled WGS sequence"/>
</dbReference>
<evidence type="ECO:0000259" key="2">
    <source>
        <dbReference type="Pfam" id="PF24238"/>
    </source>
</evidence>
<dbReference type="AlphaFoldDB" id="A0A1E8Q3Q0"/>
<dbReference type="PROSITE" id="PS51318">
    <property type="entry name" value="TAT"/>
    <property type="match status" value="1"/>
</dbReference>
<evidence type="ECO:0000313" key="3">
    <source>
        <dbReference type="EMBL" id="OFJ53125.1"/>
    </source>
</evidence>
<feature type="chain" id="PRO_5030027058" description="CDGP domain-containing protein" evidence="1">
    <location>
        <begin position="33"/>
        <end position="96"/>
    </location>
</feature>
<dbReference type="PROSITE" id="PS51257">
    <property type="entry name" value="PROKAR_LIPOPROTEIN"/>
    <property type="match status" value="1"/>
</dbReference>
<keyword evidence="4" id="KW-1185">Reference proteome</keyword>
<sequence length="96" mass="10284">MRSTTPARLLLTAALTTAAAGAALGFAAPASAGCETQPTHQYCDLPVRPDGTFDRCLIVFGHGIAGVGDYQDTRMRCYPVDPTNIPYNEPRHHIDP</sequence>